<accession>A0A7S4FM67</accession>
<dbReference type="AlphaFoldDB" id="A0A7S4FM67"/>
<sequence>MRLIVDTRELCPASVATQVFTRAQRNIHRETGTRLPRKFVLGIPLLDPLGKRALLQRVVSAFQVSAQVPALYREFLCKSVVCVRKSTPSVMSVCQSYKPELTTDVFEQRLRTNDWRCNCTELHAKFGVALVNGHVFTRNFQWLRLLSPAFEPEVFEQNMKNRLVPSWKAVSHTLAKDLDRALTDLHFLSPASRATLAAQIMNEAQMVYVRATAQCPRKHHVTVVKHQVNLLPRSFVLGPFDKGTSKLWMACEGYFFPQFYSKFYQAQKHFTEIIRSQSHLHASAELYNYLVSRAGAYLNGGATPKPPVPLCDPLVHRITDKLAHISSLLHQHNRWCKETHKP</sequence>
<proteinExistence type="predicted"/>
<evidence type="ECO:0000313" key="1">
    <source>
        <dbReference type="EMBL" id="CAE0801859.1"/>
    </source>
</evidence>
<protein>
    <submittedName>
        <fullName evidence="1">Uncharacterized protein</fullName>
    </submittedName>
</protein>
<gene>
    <name evidence="1" type="ORF">EGYM00163_LOCUS12980</name>
</gene>
<reference evidence="1" key="1">
    <citation type="submission" date="2021-01" db="EMBL/GenBank/DDBJ databases">
        <authorList>
            <person name="Corre E."/>
            <person name="Pelletier E."/>
            <person name="Niang G."/>
            <person name="Scheremetjew M."/>
            <person name="Finn R."/>
            <person name="Kale V."/>
            <person name="Holt S."/>
            <person name="Cochrane G."/>
            <person name="Meng A."/>
            <person name="Brown T."/>
            <person name="Cohen L."/>
        </authorList>
    </citation>
    <scope>NUCLEOTIDE SEQUENCE</scope>
    <source>
        <strain evidence="1">CCMP1594</strain>
    </source>
</reference>
<dbReference type="EMBL" id="HBJA01038057">
    <property type="protein sequence ID" value="CAE0801859.1"/>
    <property type="molecule type" value="Transcribed_RNA"/>
</dbReference>
<organism evidence="1">
    <name type="scientific">Eutreptiella gymnastica</name>
    <dbReference type="NCBI Taxonomy" id="73025"/>
    <lineage>
        <taxon>Eukaryota</taxon>
        <taxon>Discoba</taxon>
        <taxon>Euglenozoa</taxon>
        <taxon>Euglenida</taxon>
        <taxon>Spirocuta</taxon>
        <taxon>Euglenophyceae</taxon>
        <taxon>Eutreptiales</taxon>
        <taxon>Eutreptiaceae</taxon>
        <taxon>Eutreptiella</taxon>
    </lineage>
</organism>
<name>A0A7S4FM67_9EUGL</name>